<dbReference type="PANTHER" id="PTHR21349:SF0">
    <property type="entry name" value="LARGE RIBOSOMAL SUBUNIT PROTEIN BL21M"/>
    <property type="match status" value="1"/>
</dbReference>
<evidence type="ECO:0000256" key="2">
    <source>
        <dbReference type="ARBA" id="ARBA00022980"/>
    </source>
</evidence>
<keyword evidence="4 5" id="KW-0699">rRNA-binding</keyword>
<evidence type="ECO:0000256" key="1">
    <source>
        <dbReference type="ARBA" id="ARBA00008563"/>
    </source>
</evidence>
<dbReference type="GO" id="GO:0006412">
    <property type="term" value="P:translation"/>
    <property type="evidence" value="ECO:0007669"/>
    <property type="project" value="UniProtKB-UniRule"/>
</dbReference>
<dbReference type="InterPro" id="IPR036164">
    <property type="entry name" value="bL21-like_sf"/>
</dbReference>
<evidence type="ECO:0000256" key="3">
    <source>
        <dbReference type="ARBA" id="ARBA00023274"/>
    </source>
</evidence>
<dbReference type="Pfam" id="PF00829">
    <property type="entry name" value="Ribosomal_L21p"/>
    <property type="match status" value="1"/>
</dbReference>
<protein>
    <recommendedName>
        <fullName evidence="4">Large ribosomal subunit protein bL21</fullName>
    </recommendedName>
</protein>
<dbReference type="Proteomes" id="UP000185874">
    <property type="component" value="Unassembled WGS sequence"/>
</dbReference>
<evidence type="ECO:0000313" key="7">
    <source>
        <dbReference type="Proteomes" id="UP000185874"/>
    </source>
</evidence>
<dbReference type="PANTHER" id="PTHR21349">
    <property type="entry name" value="50S RIBOSOMAL PROTEIN L21"/>
    <property type="match status" value="1"/>
</dbReference>
<evidence type="ECO:0000313" key="6">
    <source>
        <dbReference type="EMBL" id="OGL52342.1"/>
    </source>
</evidence>
<comment type="function">
    <text evidence="4 5">This protein binds to 23S rRNA in the presence of protein L20.</text>
</comment>
<dbReference type="EMBL" id="MGDJ01000025">
    <property type="protein sequence ID" value="OGL52342.1"/>
    <property type="molecule type" value="Genomic_DNA"/>
</dbReference>
<sequence>MKYAVIAVSGSQYQISENDTITIDHLNLKEGDKGTTDQVLLLVDDQEVNIGQPTIPNVSIDFQVLKNYQGNKVRVFKYKAKSRYHKTQGFRSQLTDIKILKINSGKSEALKKQVKKTTQKSK</sequence>
<evidence type="ECO:0000256" key="4">
    <source>
        <dbReference type="HAMAP-Rule" id="MF_01363"/>
    </source>
</evidence>
<dbReference type="GO" id="GO:1990904">
    <property type="term" value="C:ribonucleoprotein complex"/>
    <property type="evidence" value="ECO:0007669"/>
    <property type="project" value="UniProtKB-KW"/>
</dbReference>
<dbReference type="GO" id="GO:0005737">
    <property type="term" value="C:cytoplasm"/>
    <property type="evidence" value="ECO:0007669"/>
    <property type="project" value="UniProtKB-ARBA"/>
</dbReference>
<comment type="subunit">
    <text evidence="4">Part of the 50S ribosomal subunit. Contacts protein L20.</text>
</comment>
<comment type="caution">
    <text evidence="6">The sequence shown here is derived from an EMBL/GenBank/DDBJ whole genome shotgun (WGS) entry which is preliminary data.</text>
</comment>
<dbReference type="SUPFAM" id="SSF141091">
    <property type="entry name" value="L21p-like"/>
    <property type="match status" value="1"/>
</dbReference>
<proteinExistence type="inferred from homology"/>
<name>A0A1F7SEY7_9BACT</name>
<keyword evidence="4 5" id="KW-0694">RNA-binding</keyword>
<comment type="similarity">
    <text evidence="1 4 5">Belongs to the bacterial ribosomal protein bL21 family.</text>
</comment>
<dbReference type="HAMAP" id="MF_01363">
    <property type="entry name" value="Ribosomal_bL21"/>
    <property type="match status" value="1"/>
</dbReference>
<dbReference type="InterPro" id="IPR001787">
    <property type="entry name" value="Ribosomal_bL21"/>
</dbReference>
<accession>A0A1F7SEY7</accession>
<reference evidence="6 7" key="1">
    <citation type="journal article" date="2016" name="Nat. Commun.">
        <title>Thousands of microbial genomes shed light on interconnected biogeochemical processes in an aquifer system.</title>
        <authorList>
            <person name="Anantharaman K."/>
            <person name="Brown C.T."/>
            <person name="Hug L.A."/>
            <person name="Sharon I."/>
            <person name="Castelle C.J."/>
            <person name="Probst A.J."/>
            <person name="Thomas B.C."/>
            <person name="Singh A."/>
            <person name="Wilkins M.J."/>
            <person name="Karaoz U."/>
            <person name="Brodie E.L."/>
            <person name="Williams K.H."/>
            <person name="Hubbard S.S."/>
            <person name="Banfield J.F."/>
        </authorList>
    </citation>
    <scope>NUCLEOTIDE SEQUENCE [LARGE SCALE GENOMIC DNA]</scope>
</reference>
<dbReference type="GO" id="GO:0003735">
    <property type="term" value="F:structural constituent of ribosome"/>
    <property type="evidence" value="ECO:0007669"/>
    <property type="project" value="InterPro"/>
</dbReference>
<evidence type="ECO:0000256" key="5">
    <source>
        <dbReference type="RuleBase" id="RU000562"/>
    </source>
</evidence>
<dbReference type="GO" id="GO:0005840">
    <property type="term" value="C:ribosome"/>
    <property type="evidence" value="ECO:0007669"/>
    <property type="project" value="UniProtKB-KW"/>
</dbReference>
<dbReference type="AlphaFoldDB" id="A0A1F7SEY7"/>
<gene>
    <name evidence="4" type="primary">rplU</name>
    <name evidence="6" type="ORF">A3K55_00465</name>
</gene>
<keyword evidence="3 4" id="KW-0687">Ribonucleoprotein</keyword>
<dbReference type="InterPro" id="IPR028909">
    <property type="entry name" value="bL21-like"/>
</dbReference>
<organism evidence="6 7">
    <name type="scientific">Candidatus Shapirobacteria bacterium RBG_13_44_7</name>
    <dbReference type="NCBI Taxonomy" id="1802149"/>
    <lineage>
        <taxon>Bacteria</taxon>
        <taxon>Candidatus Shapironibacteriota</taxon>
    </lineage>
</organism>
<dbReference type="NCBIfam" id="TIGR00061">
    <property type="entry name" value="L21"/>
    <property type="match status" value="1"/>
</dbReference>
<keyword evidence="2 4" id="KW-0689">Ribosomal protein</keyword>
<dbReference type="GO" id="GO:0019843">
    <property type="term" value="F:rRNA binding"/>
    <property type="evidence" value="ECO:0007669"/>
    <property type="project" value="UniProtKB-UniRule"/>
</dbReference>